<dbReference type="GO" id="GO:0003700">
    <property type="term" value="F:DNA-binding transcription factor activity"/>
    <property type="evidence" value="ECO:0007669"/>
    <property type="project" value="InterPro"/>
</dbReference>
<proteinExistence type="inferred from homology"/>
<keyword evidence="3" id="KW-0238">DNA-binding</keyword>
<keyword evidence="5" id="KW-0539">Nucleus</keyword>
<dbReference type="Gene3D" id="2.20.25.80">
    <property type="entry name" value="WRKY domain"/>
    <property type="match status" value="1"/>
</dbReference>
<evidence type="ECO:0000256" key="4">
    <source>
        <dbReference type="ARBA" id="ARBA00023163"/>
    </source>
</evidence>
<feature type="region of interest" description="Disordered" evidence="7">
    <location>
        <begin position="217"/>
        <end position="248"/>
    </location>
</feature>
<evidence type="ECO:0000259" key="8">
    <source>
        <dbReference type="PROSITE" id="PS50811"/>
    </source>
</evidence>
<dbReference type="RefSeq" id="XP_022984456.1">
    <property type="nucleotide sequence ID" value="XM_023128688.1"/>
</dbReference>
<feature type="compositionally biased region" description="Polar residues" evidence="7">
    <location>
        <begin position="217"/>
        <end position="226"/>
    </location>
</feature>
<dbReference type="SMART" id="SM00774">
    <property type="entry name" value="WRKY"/>
    <property type="match status" value="1"/>
</dbReference>
<reference evidence="10" key="1">
    <citation type="submission" date="2025-08" db="UniProtKB">
        <authorList>
            <consortium name="RefSeq"/>
        </authorList>
    </citation>
    <scope>IDENTIFICATION</scope>
    <source>
        <tissue evidence="10">Young leaves</tissue>
    </source>
</reference>
<dbReference type="InterPro" id="IPR044810">
    <property type="entry name" value="WRKY_plant"/>
</dbReference>
<dbReference type="GO" id="GO:0010150">
    <property type="term" value="P:leaf senescence"/>
    <property type="evidence" value="ECO:0007669"/>
    <property type="project" value="UniProtKB-ARBA"/>
</dbReference>
<dbReference type="GO" id="GO:0042542">
    <property type="term" value="P:response to hydrogen peroxide"/>
    <property type="evidence" value="ECO:0007669"/>
    <property type="project" value="UniProtKB-ARBA"/>
</dbReference>
<dbReference type="GO" id="GO:0010193">
    <property type="term" value="P:response to ozone"/>
    <property type="evidence" value="ECO:0007669"/>
    <property type="project" value="UniProtKB-ARBA"/>
</dbReference>
<evidence type="ECO:0000256" key="2">
    <source>
        <dbReference type="ARBA" id="ARBA00023015"/>
    </source>
</evidence>
<dbReference type="SUPFAM" id="SSF118290">
    <property type="entry name" value="WRKY DNA-binding domain"/>
    <property type="match status" value="1"/>
</dbReference>
<feature type="domain" description="WRKY" evidence="8">
    <location>
        <begin position="265"/>
        <end position="329"/>
    </location>
</feature>
<evidence type="ECO:0000256" key="7">
    <source>
        <dbReference type="SAM" id="MobiDB-lite"/>
    </source>
</evidence>
<dbReference type="GeneID" id="111482758"/>
<keyword evidence="9" id="KW-1185">Reference proteome</keyword>
<dbReference type="PANTHER" id="PTHR32096">
    <property type="entry name" value="WRKY TRANSCRIPTION FACTOR 30-RELATED-RELATED"/>
    <property type="match status" value="1"/>
</dbReference>
<dbReference type="KEGG" id="cmax:111482758"/>
<dbReference type="GO" id="GO:0005634">
    <property type="term" value="C:nucleus"/>
    <property type="evidence" value="ECO:0007669"/>
    <property type="project" value="UniProtKB-SubCell"/>
</dbReference>
<dbReference type="GO" id="GO:0009751">
    <property type="term" value="P:response to salicylic acid"/>
    <property type="evidence" value="ECO:0007669"/>
    <property type="project" value="UniProtKB-ARBA"/>
</dbReference>
<dbReference type="Proteomes" id="UP000504608">
    <property type="component" value="Unplaced"/>
</dbReference>
<name>A0A6J1J5A2_CUCMA</name>
<feature type="compositionally biased region" description="Basic and acidic residues" evidence="7">
    <location>
        <begin position="227"/>
        <end position="241"/>
    </location>
</feature>
<dbReference type="PANTHER" id="PTHR32096:SF115">
    <property type="entry name" value="WRKY TRANSCRIPTION FACTOR 30-RELATED"/>
    <property type="match status" value="1"/>
</dbReference>
<organism evidence="9 10">
    <name type="scientific">Cucurbita maxima</name>
    <name type="common">Pumpkin</name>
    <name type="synonym">Winter squash</name>
    <dbReference type="NCBI Taxonomy" id="3661"/>
    <lineage>
        <taxon>Eukaryota</taxon>
        <taxon>Viridiplantae</taxon>
        <taxon>Streptophyta</taxon>
        <taxon>Embryophyta</taxon>
        <taxon>Tracheophyta</taxon>
        <taxon>Spermatophyta</taxon>
        <taxon>Magnoliopsida</taxon>
        <taxon>eudicotyledons</taxon>
        <taxon>Gunneridae</taxon>
        <taxon>Pentapetalae</taxon>
        <taxon>rosids</taxon>
        <taxon>fabids</taxon>
        <taxon>Cucurbitales</taxon>
        <taxon>Cucurbitaceae</taxon>
        <taxon>Cucurbiteae</taxon>
        <taxon>Cucurbita</taxon>
    </lineage>
</organism>
<comment type="subcellular location">
    <subcellularLocation>
        <location evidence="1">Nucleus</location>
    </subcellularLocation>
</comment>
<accession>A0A6J1J5A2</accession>
<evidence type="ECO:0000256" key="1">
    <source>
        <dbReference type="ARBA" id="ARBA00004123"/>
    </source>
</evidence>
<keyword evidence="4" id="KW-0804">Transcription</keyword>
<sequence length="503" mass="55858">MDDASDRHVVLVGFGASTFMGPNFGCVLEESGIGQESEMISEINFQAMYRRPKTGPFSFFKNYSPSFLWFQKSFSALFINTHTIPFLLHQTSPPTSCLCFLTQSCLVSALNPKFCFVLFCFVLLSCSPNFRTLIMDSFGEWDQKKKLKKELLKGKELAKQLQIHLNVRPSSSSMAAAASSSSSSVSNDGSELLVQKILSSYEKALSLLSSNGIQISESPSSLNGSPRSEDSDREFKDHDHTNASSRTRNILPTWTQKFQVSPGMALEGSLDDGFCWRKYGQKGILGAKLPRGYYRCTHRNLQGCLATKQVQQSDHDPNVFEITYRGTHSCTQVIPSASTEFQQQNHPLLPDQRVQNQQTSPDALLSSWPSLRVITENLDKTHDPTLFHPFNYDPTSNYEADRVESGSTLRANVNFSKFSPPPFLSPPTSGSGLSYFSASSSGLSEGFIGHHQKLDLQPNKSEFSEIFSSPTSASNSATPGLDFPFGELQMEPTFTFHNTNFFS</sequence>
<protein>
    <submittedName>
        <fullName evidence="10">Probable WRKY transcription factor 53</fullName>
    </submittedName>
</protein>
<gene>
    <name evidence="10" type="primary">LOC111482758</name>
</gene>
<dbReference type="InterPro" id="IPR036576">
    <property type="entry name" value="WRKY_dom_sf"/>
</dbReference>
<evidence type="ECO:0000313" key="10">
    <source>
        <dbReference type="RefSeq" id="XP_022984456.1"/>
    </source>
</evidence>
<dbReference type="AlphaFoldDB" id="A0A6J1J5A2"/>
<dbReference type="FunFam" id="2.20.25.80:FF:000009">
    <property type="entry name" value="WRKY transcription factor 53"/>
    <property type="match status" value="1"/>
</dbReference>
<dbReference type="GO" id="GO:0000976">
    <property type="term" value="F:transcription cis-regulatory region binding"/>
    <property type="evidence" value="ECO:0007669"/>
    <property type="project" value="TreeGrafter"/>
</dbReference>
<dbReference type="Pfam" id="PF03106">
    <property type="entry name" value="WRKY"/>
    <property type="match status" value="1"/>
</dbReference>
<evidence type="ECO:0000256" key="6">
    <source>
        <dbReference type="ARBA" id="ARBA00060850"/>
    </source>
</evidence>
<dbReference type="OrthoDB" id="1888929at2759"/>
<dbReference type="PROSITE" id="PS50811">
    <property type="entry name" value="WRKY"/>
    <property type="match status" value="1"/>
</dbReference>
<dbReference type="InterPro" id="IPR003657">
    <property type="entry name" value="WRKY_dom"/>
</dbReference>
<evidence type="ECO:0000313" key="9">
    <source>
        <dbReference type="Proteomes" id="UP000504608"/>
    </source>
</evidence>
<keyword evidence="2" id="KW-0805">Transcription regulation</keyword>
<comment type="similarity">
    <text evidence="6">Belongs to the WRKY group III family.</text>
</comment>
<evidence type="ECO:0000256" key="5">
    <source>
        <dbReference type="ARBA" id="ARBA00023242"/>
    </source>
</evidence>
<evidence type="ECO:0000256" key="3">
    <source>
        <dbReference type="ARBA" id="ARBA00023125"/>
    </source>
</evidence>